<feature type="domain" description="C-type lectin" evidence="3">
    <location>
        <begin position="1507"/>
        <end position="1627"/>
    </location>
</feature>
<dbReference type="PANTHER" id="PTHR38340:SF1">
    <property type="entry name" value="S-LAYER PROTEIN"/>
    <property type="match status" value="1"/>
</dbReference>
<proteinExistence type="predicted"/>
<dbReference type="InterPro" id="IPR016187">
    <property type="entry name" value="CTDL_fold"/>
</dbReference>
<evidence type="ECO:0000256" key="2">
    <source>
        <dbReference type="ARBA" id="ARBA00022525"/>
    </source>
</evidence>
<evidence type="ECO:0000256" key="1">
    <source>
        <dbReference type="ARBA" id="ARBA00004613"/>
    </source>
</evidence>
<protein>
    <submittedName>
        <fullName evidence="5">DUF4347 domain-containing protein</fullName>
    </submittedName>
</protein>
<dbReference type="InterPro" id="IPR010221">
    <property type="entry name" value="VCBS_dom"/>
</dbReference>
<dbReference type="PROSITE" id="PS50268">
    <property type="entry name" value="CADHERIN_2"/>
    <property type="match status" value="2"/>
</dbReference>
<evidence type="ECO:0000313" key="5">
    <source>
        <dbReference type="EMBL" id="MBL4919002.1"/>
    </source>
</evidence>
<comment type="caution">
    <text evidence="5">The sequence shown here is derived from an EMBL/GenBank/DDBJ whole genome shotgun (WGS) entry which is preliminary data.</text>
</comment>
<dbReference type="SUPFAM" id="SSF56436">
    <property type="entry name" value="C-type lectin-like"/>
    <property type="match status" value="1"/>
</dbReference>
<organism evidence="5 6">
    <name type="scientific">Szabonella alba</name>
    <dbReference type="NCBI Taxonomy" id="2804194"/>
    <lineage>
        <taxon>Bacteria</taxon>
        <taxon>Pseudomonadati</taxon>
        <taxon>Pseudomonadota</taxon>
        <taxon>Alphaproteobacteria</taxon>
        <taxon>Rhodobacterales</taxon>
        <taxon>Paracoccaceae</taxon>
        <taxon>Szabonella</taxon>
    </lineage>
</organism>
<dbReference type="InterPro" id="IPR034007">
    <property type="entry name" value="CTLD_bac"/>
</dbReference>
<dbReference type="GO" id="GO:0005576">
    <property type="term" value="C:extracellular region"/>
    <property type="evidence" value="ECO:0007669"/>
    <property type="project" value="UniProtKB-SubCell"/>
</dbReference>
<dbReference type="InterPro" id="IPR040853">
    <property type="entry name" value="RapA2_cadherin-like"/>
</dbReference>
<dbReference type="PROSITE" id="PS50041">
    <property type="entry name" value="C_TYPE_LECTIN_2"/>
    <property type="match status" value="1"/>
</dbReference>
<dbReference type="InterPro" id="IPR001343">
    <property type="entry name" value="Hemolysn_Ca-bd"/>
</dbReference>
<dbReference type="InterPro" id="IPR002126">
    <property type="entry name" value="Cadherin-like_dom"/>
</dbReference>
<dbReference type="RefSeq" id="WP_202689981.1">
    <property type="nucleotide sequence ID" value="NZ_JAESVN010000011.1"/>
</dbReference>
<dbReference type="SMART" id="SM00034">
    <property type="entry name" value="CLECT"/>
    <property type="match status" value="1"/>
</dbReference>
<gene>
    <name evidence="5" type="ORF">JL811_17400</name>
</gene>
<feature type="domain" description="Cadherin" evidence="4">
    <location>
        <begin position="2253"/>
        <end position="2360"/>
    </location>
</feature>
<dbReference type="GO" id="GO:0016020">
    <property type="term" value="C:membrane"/>
    <property type="evidence" value="ECO:0007669"/>
    <property type="project" value="InterPro"/>
</dbReference>
<dbReference type="InterPro" id="IPR050557">
    <property type="entry name" value="RTX_toxin/Mannuronan_C5-epim"/>
</dbReference>
<sequence length="3147" mass="318504">MANPLATGIVFVDAALPNFDEIIAQLGSDLIVHTIPADGDGLSFIADTLANETGVEAVHILSHGAPGMLVLGDLALTEEMIAARPVEMDAIRSALSANADLLIYGCDLAAGETGRSFVDAFAAATGADVAASTDLTGLGGDWDLEHSTGPIEAAPLSFDAFNATLLTTPYTENAAAVQIDPTLALAPTGVGDDYSGGSLLIEGSGAAGETLGFMQSGSPDFTLGAISVVGAGIYRGTGSGAEVIGGVDAVKNGQNGADLLVNFSVGFTNGTIDAGTPGSTDIEGWVVGMTQIVMGSSEIAGWTTPVDTTYPGSNSNGDVSTGVDPSQFSVILSDYDAGYVGDLALRLGTGNNQWIGEGYGVIRGPYVYSEGTVVLQQGDSVSFAWKALSGGDAFDAYGYLLNVQTGETITILDQTGTQANQETAWATVSRSVGAGQEGEYRFVFITGSYDLTGGTLVGASLMVDEVTVTQANPPAPVQEFNVNDLAKLATFSSTADDFDDTAVTITYTATPGTPAGATTSYSGSNTIAITETNDAPEFTAGLSMGSALPGGAIESTVSDFATAAFSDPDSQFAPFDTLGGIAIAGVSNDPEDGTWFYSADGGDSWSTLPAVSAGSALVLDAAAMLRFEPAPGFTSSVSLSVHAVDSTWSAGFSTGINAVMLDTSTWTDSAAFSANAVTAQAVYEQLISPTASFSYADTTAVDDFTAQSGTVSGVTDTLNTGRSYSYALDGGTDAGDGTDTVNSPYGTLTLNRSTGAWSFEPNDASINALGNGTMASVTFGLIVEDGTGGALTQNLTLNLTGADDPILFEAGEGAQFLARGEAVAIASELALSDDGAAMVGKATVTMEQGVRDNAFGNVYESLSLSSEALDAATLAGVAVDIVNGDTGSVVTLTGDAMPAVYETILRGIIYTNSNPNAVVGTRTVAFEVEDTGGNVIETDSVPVQVAWAPWFDMNGPSGTGLSHEVTHVEEAPPVYIATSDAQILDQDGTISSVTVTLTNPLDNTEGAPVEYLSISAPVLTLLASHGILIGESDGVLDGNGNLTGATEITFSAAAGQTATRFQIAMRGVQYTNTADNPTATDRIVTVNGVDSDGNTGLGGQTIIHIEGSNDAPVATPETATGSEDTDYVFATGVFGFSDPVDGGANHLAAVLIDTLPASGTLILDGVELTGPTEVSAADIAEGLLVYRPAADQFGLGVAAFNYRLRDDSGAANDLSEAATLTIDLAPENDAPVLSVIEGGALNPIDEDVSLALNTGSTVAEILSASGLTISDVDLEPGTEAQAIAVTALDSTNGSWQFKIADGQWSAVDIGAVNAGNALLLDAGDALRFLPSLDWNGTVEQAVTFRAWDKTAGNAGDYVDLAANAGGTGSVSLESGTADITVEGVDDAPFISGRASVTLNEDGTATINGFTIGDGDGDALSVRITMPDPAAGTLDLETTTGITGTTSGTVLEFSGSIADLQTALNSLRYTAATDYNGSFDLQLEVSDDEGATWQPYSVSQTGQFFWAGNGHYYEFVSAPGITWQDAMADAEERSLFGLEGYLATVTSAEENAFIAPLLGGQGWIGASDEGDEGAWMWMTGPEAGTYFWQGLSDGGPVNGEYSNWSYAEPNDLNGEDYAHYLIDGTWNDFPLSNGSIQGYVVEYGGMPGDAPVAQAAPLTITVNAVNDAPVLAANDVTLQMSEDDQGNSGHLVSDLLGAAVSDVDSGTHSAQNGTLQGIAVYATEPGNGAIEYSLDGGETWDTVLLTEGEVLLLRSSDLIRHEPDGQNGGTASFGYYAWDQSTGMTGHVVAGIAGDQNAANRGGDSAYSTDAATVSFDVADADDAPTLTASSDAEYYARGPAVAVFGPGDVVLSDVDGGATLTGATVTLDPVTAVDNLFGNWEALSFEGGPVLTTSSGAVLTVAGNGTALTLSGSGTLEDYAEALEALRYANGNPNMTVGARSVILTITDDTGLTSAPVTATVDAEWATVVDLNGAGAGRDHAVSYTEGAAGVAIAAADAELIDQDGVTLTITATLLDAVNGEDETLFIAPSTATQLHNLYGITIDGSGTAAITLTAINGLDPTFFQAALRSIQYANASTNPTDAARHVLVETVDMAGHPGISATTTINVTPVNATPVVGEIENLVAVTELADASAQMVELNGSVTLSDGDLGETVELVATGPASVLWSGGAELPEGVDVAALIDPAALTLGSVVADGTAQTLGWTYAATANLDWLADGETLTLVFNLAGDDGHGVSEGQPLEITFIGTNDAPTDITLSATEIDENRPDGAARIVATIDVLDADISDHAHTIGIAAGGDGFFFELVNGNELKFRDGVTLDAEGKSSYTVNLTATDALGQSVTTQHVITLGDVNEFVLTTPVFDVTPIIPGMRANLIPVDTADGSFVGVRAISTDADATDEVVLYELVADLAGSPYAGGNFQIDATGPGAGRIYLAEGADLVPGTAYDLFVRATSTDGSSQISSIRMQASPGLVTLGDKTINAAEADAAPFVIAGLSAGATVIVTFSDGMDSVSVTVTADGAHSADLTGLADGPVTVSYEATSATGTHSGSIAAGEITLDTDAPAGVLNVTFEGPAFPGGPVIGTVTGVDEGAGWEYSRDGGESWMTGDGNSLILSQDSQGEVLLRQFDQSGNHGAEITRLMSGSMLDDSMTGSSGADSIYGWDGADMIAGGDGADMLVGGAGNDTIAGGAGADMMLGGDGTDTLDYSADTTGVAVRLWNLTAMGGDAEGDVYSGFENVTGGSGNDTLNGDNGANILTGGEGHDFLFAVNGNDLVYGGAGNDTLYGGIGDDLLNGGTGNDRLYGDAGNDTLIGGAGADTMHGGDGIDTLDYSADTTGVAVRLWNLTAMGGDAEGDVYTGIENLIGGSGNDTLNGDNGANVLTGGEGNDFLFAVNGNDLAYGGAGNDTLYGGVGDDTLDGGTGHDRLYGDAGADLLIGGAGNDTVAGGAGADTMHGGDGIDTLDYSADTTGVAVRLWNLTALGGDAAGDVYTGFENLIGGSGNDTLNGDNGANVLTGGNGNDFLFAVGGNDLVYGGAGNDTLYGGAGDDTIEGGSGNDRLYGDAGADSFIFKSGHGQDTILDFSVANDRLQLSAALVEGLTTGLDVLAEHASITSAGVTLDFGGGNSILLHGVNSLTGLEDRIDIFGDTLL</sequence>
<dbReference type="Gene3D" id="3.10.100.10">
    <property type="entry name" value="Mannose-Binding Protein A, subunit A"/>
    <property type="match status" value="1"/>
</dbReference>
<dbReference type="Pfam" id="PF14252">
    <property type="entry name" value="DUF4347"/>
    <property type="match status" value="1"/>
</dbReference>
<dbReference type="Pfam" id="PF00353">
    <property type="entry name" value="HemolysinCabind"/>
    <property type="match status" value="8"/>
</dbReference>
<keyword evidence="2" id="KW-0964">Secreted</keyword>
<dbReference type="InterPro" id="IPR011049">
    <property type="entry name" value="Serralysin-like_metalloprot_C"/>
</dbReference>
<name>A0A8K0VGK1_9RHOB</name>
<reference evidence="5" key="1">
    <citation type="submission" date="2021-01" db="EMBL/GenBank/DDBJ databases">
        <title>Tabrizicola alba sp. nov. a motile alkaliphilic bacterium isolated from a soda lake.</title>
        <authorList>
            <person name="Szuroczki S."/>
            <person name="Abbaszade G."/>
            <person name="Schumann P."/>
            <person name="Toth E."/>
        </authorList>
    </citation>
    <scope>NUCLEOTIDE SEQUENCE</scope>
    <source>
        <strain evidence="5">DMG-N-6</strain>
    </source>
</reference>
<dbReference type="Proteomes" id="UP000648908">
    <property type="component" value="Unassembled WGS sequence"/>
</dbReference>
<dbReference type="GO" id="GO:0005509">
    <property type="term" value="F:calcium ion binding"/>
    <property type="evidence" value="ECO:0007669"/>
    <property type="project" value="InterPro"/>
</dbReference>
<dbReference type="InterPro" id="IPR025592">
    <property type="entry name" value="DUF4347"/>
</dbReference>
<dbReference type="SUPFAM" id="SSF51120">
    <property type="entry name" value="beta-Roll"/>
    <property type="match status" value="3"/>
</dbReference>
<dbReference type="InterPro" id="IPR001304">
    <property type="entry name" value="C-type_lectin-like"/>
</dbReference>
<dbReference type="CDD" id="cd03603">
    <property type="entry name" value="CLECT_VCBS"/>
    <property type="match status" value="1"/>
</dbReference>
<dbReference type="GO" id="GO:0007156">
    <property type="term" value="P:homophilic cell adhesion via plasma membrane adhesion molecules"/>
    <property type="evidence" value="ECO:0007669"/>
    <property type="project" value="InterPro"/>
</dbReference>
<comment type="subcellular location">
    <subcellularLocation>
        <location evidence="1">Secreted</location>
    </subcellularLocation>
</comment>
<dbReference type="EMBL" id="JAESVN010000011">
    <property type="protein sequence ID" value="MBL4919002.1"/>
    <property type="molecule type" value="Genomic_DNA"/>
</dbReference>
<dbReference type="PANTHER" id="PTHR38340">
    <property type="entry name" value="S-LAYER PROTEIN"/>
    <property type="match status" value="1"/>
</dbReference>
<dbReference type="PRINTS" id="PR00313">
    <property type="entry name" value="CABNDNGRPT"/>
</dbReference>
<dbReference type="NCBIfam" id="TIGR01965">
    <property type="entry name" value="VCBS_repeat"/>
    <property type="match status" value="1"/>
</dbReference>
<dbReference type="Gene3D" id="2.60.40.60">
    <property type="entry name" value="Cadherins"/>
    <property type="match status" value="1"/>
</dbReference>
<feature type="domain" description="Cadherin" evidence="4">
    <location>
        <begin position="2374"/>
        <end position="2489"/>
    </location>
</feature>
<keyword evidence="6" id="KW-1185">Reference proteome</keyword>
<dbReference type="PROSITE" id="PS00330">
    <property type="entry name" value="HEMOLYSIN_CALCIUM"/>
    <property type="match status" value="7"/>
</dbReference>
<dbReference type="InterPro" id="IPR018511">
    <property type="entry name" value="Hemolysin-typ_Ca-bd_CS"/>
</dbReference>
<evidence type="ECO:0000259" key="3">
    <source>
        <dbReference type="PROSITE" id="PS50041"/>
    </source>
</evidence>
<dbReference type="Pfam" id="PF17803">
    <property type="entry name" value="Cadherin_4"/>
    <property type="match status" value="3"/>
</dbReference>
<evidence type="ECO:0000313" key="6">
    <source>
        <dbReference type="Proteomes" id="UP000648908"/>
    </source>
</evidence>
<evidence type="ECO:0000259" key="4">
    <source>
        <dbReference type="PROSITE" id="PS50268"/>
    </source>
</evidence>
<dbReference type="Gene3D" id="2.150.10.10">
    <property type="entry name" value="Serralysin-like metalloprotease, C-terminal"/>
    <property type="match status" value="5"/>
</dbReference>
<dbReference type="CDD" id="cd11304">
    <property type="entry name" value="Cadherin_repeat"/>
    <property type="match status" value="1"/>
</dbReference>
<accession>A0A8K0VGK1</accession>
<dbReference type="InterPro" id="IPR016186">
    <property type="entry name" value="C-type_lectin-like/link_sf"/>
</dbReference>